<sequence length="75" mass="8203">MRCQAQLSQSCGVRHPVGSLTPEINSDLTAPPLPDAIGRYHYPTKHRQPLSEWLSTPPCAALKAFMKGLAVGYLE</sequence>
<organism evidence="1 2">
    <name type="scientific">Bordetella petrii (strain ATCC BAA-461 / DSM 12804 / CCUG 43448 / CIP 107267 / Se-1111R)</name>
    <dbReference type="NCBI Taxonomy" id="340100"/>
    <lineage>
        <taxon>Bacteria</taxon>
        <taxon>Pseudomonadati</taxon>
        <taxon>Pseudomonadota</taxon>
        <taxon>Betaproteobacteria</taxon>
        <taxon>Burkholderiales</taxon>
        <taxon>Alcaligenaceae</taxon>
        <taxon>Bordetella</taxon>
    </lineage>
</organism>
<proteinExistence type="predicted"/>
<dbReference type="AlphaFoldDB" id="A9I5V7"/>
<protein>
    <submittedName>
        <fullName evidence="1">Uncharacterized protein</fullName>
    </submittedName>
</protein>
<gene>
    <name evidence="1" type="ordered locus">Bpet0811</name>
</gene>
<evidence type="ECO:0000313" key="2">
    <source>
        <dbReference type="Proteomes" id="UP000001225"/>
    </source>
</evidence>
<reference evidence="1 2" key="1">
    <citation type="journal article" date="2008" name="BMC Genomics">
        <title>The missing link: Bordetella petrii is endowed with both the metabolic versatility of environmental bacteria and virulence traits of pathogenic Bordetellae.</title>
        <authorList>
            <person name="Gross R."/>
            <person name="Guzman C.A."/>
            <person name="Sebaihia M."/>
            <person name="Martins Dos Santos V.A."/>
            <person name="Pieper D.H."/>
            <person name="Koebnik R."/>
            <person name="Lechner M."/>
            <person name="Bartels D."/>
            <person name="Buhrmester J."/>
            <person name="Choudhuri J.V."/>
            <person name="Ebensen T."/>
            <person name="Gaigalat L."/>
            <person name="Herrmann S."/>
            <person name="Khachane A.N."/>
            <person name="Larisch C."/>
            <person name="Link S."/>
            <person name="Linke B."/>
            <person name="Meyer F."/>
            <person name="Mormann S."/>
            <person name="Nakunst D."/>
            <person name="Rueckert C."/>
            <person name="Schneiker-Bekel S."/>
            <person name="Schulze K."/>
            <person name="Vorhoelter F.J."/>
            <person name="Yevsa T."/>
            <person name="Engle J.T."/>
            <person name="Goldman W.E."/>
            <person name="Puehler A."/>
            <person name="Goebel U.B."/>
            <person name="Goesmann A."/>
            <person name="Bloecker H."/>
            <person name="Kaiser O."/>
            <person name="Martinez-Arias R."/>
        </authorList>
    </citation>
    <scope>NUCLEOTIDE SEQUENCE [LARGE SCALE GENOMIC DNA]</scope>
    <source>
        <strain evidence="2">ATCC BAA-461 / DSM 12804 / CCUG 43448 / CIP 107267 / Se-1111R</strain>
    </source>
</reference>
<accession>A9I5V7</accession>
<dbReference type="KEGG" id="bpt:Bpet0811"/>
<dbReference type="EMBL" id="AM902716">
    <property type="protein sequence ID" value="CAP41143.1"/>
    <property type="molecule type" value="Genomic_DNA"/>
</dbReference>
<keyword evidence="2" id="KW-1185">Reference proteome</keyword>
<name>A9I5V7_BORPD</name>
<dbReference type="Proteomes" id="UP000001225">
    <property type="component" value="Chromosome"/>
</dbReference>
<evidence type="ECO:0000313" key="1">
    <source>
        <dbReference type="EMBL" id="CAP41143.1"/>
    </source>
</evidence>